<dbReference type="PROSITE" id="PS51192">
    <property type="entry name" value="HELICASE_ATP_BIND_1"/>
    <property type="match status" value="1"/>
</dbReference>
<comment type="caution">
    <text evidence="3">The sequence shown here is derived from an EMBL/GenBank/DDBJ whole genome shotgun (WGS) entry which is preliminary data.</text>
</comment>
<name>A0A8H5M558_9AGAR</name>
<evidence type="ECO:0000313" key="4">
    <source>
        <dbReference type="Proteomes" id="UP000565441"/>
    </source>
</evidence>
<dbReference type="PANTHER" id="PTHR47835:SF3">
    <property type="entry name" value="HELICASE FOR MEIOSIS 1"/>
    <property type="match status" value="1"/>
</dbReference>
<evidence type="ECO:0000313" key="3">
    <source>
        <dbReference type="EMBL" id="KAF5381084.1"/>
    </source>
</evidence>
<sequence>MMFNERFARRSHHLYTSNDADHAKDCSMVPVSLEDDYMNEYAEDMEILSSPSPPERRTPITYQTQYAQDYEIDECDEYFHETAVHHQPQSSRRASPPDIPNYSSPNVHSGSYDRDKIVSPDYGEAYNTLDTLGYQVPTTDVNDSRQDTEPGISRGFNSRNAHGIRLRPVSCLPDMYRGLFKFGVFNAVQSSCMDDVISAPTGSGKTVIFELAIIKMLREPANTDGSLKCVYMAPTKALCSERYKDWTAKFGPLGIKCE</sequence>
<dbReference type="Pfam" id="PF00270">
    <property type="entry name" value="DEAD"/>
    <property type="match status" value="1"/>
</dbReference>
<dbReference type="SUPFAM" id="SSF52540">
    <property type="entry name" value="P-loop containing nucleoside triphosphate hydrolases"/>
    <property type="match status" value="1"/>
</dbReference>
<proteinExistence type="predicted"/>
<dbReference type="GO" id="GO:0016787">
    <property type="term" value="F:hydrolase activity"/>
    <property type="evidence" value="ECO:0007669"/>
    <property type="project" value="UniProtKB-KW"/>
</dbReference>
<dbReference type="InterPro" id="IPR014001">
    <property type="entry name" value="Helicase_ATP-bd"/>
</dbReference>
<dbReference type="InterPro" id="IPR052247">
    <property type="entry name" value="Meiotic_Crossover_Helicase"/>
</dbReference>
<dbReference type="OrthoDB" id="5575at2759"/>
<reference evidence="3 4" key="1">
    <citation type="journal article" date="2020" name="ISME J.">
        <title>Uncovering the hidden diversity of litter-decomposition mechanisms in mushroom-forming fungi.</title>
        <authorList>
            <person name="Floudas D."/>
            <person name="Bentzer J."/>
            <person name="Ahren D."/>
            <person name="Johansson T."/>
            <person name="Persson P."/>
            <person name="Tunlid A."/>
        </authorList>
    </citation>
    <scope>NUCLEOTIDE SEQUENCE [LARGE SCALE GENOMIC DNA]</scope>
    <source>
        <strain evidence="3 4">CBS 661.87</strain>
    </source>
</reference>
<feature type="domain" description="Helicase ATP-binding" evidence="2">
    <location>
        <begin position="186"/>
        <end position="258"/>
    </location>
</feature>
<dbReference type="AlphaFoldDB" id="A0A8H5M558"/>
<dbReference type="EMBL" id="JAACJP010000012">
    <property type="protein sequence ID" value="KAF5381084.1"/>
    <property type="molecule type" value="Genomic_DNA"/>
</dbReference>
<dbReference type="PANTHER" id="PTHR47835">
    <property type="entry name" value="HFM1, ATP DEPENDENT DNA HELICASE HOMOLOG"/>
    <property type="match status" value="1"/>
</dbReference>
<dbReference type="GO" id="GO:0043138">
    <property type="term" value="F:3'-5' DNA helicase activity"/>
    <property type="evidence" value="ECO:0007669"/>
    <property type="project" value="UniProtKB-EC"/>
</dbReference>
<organism evidence="3 4">
    <name type="scientific">Tricholomella constricta</name>
    <dbReference type="NCBI Taxonomy" id="117010"/>
    <lineage>
        <taxon>Eukaryota</taxon>
        <taxon>Fungi</taxon>
        <taxon>Dikarya</taxon>
        <taxon>Basidiomycota</taxon>
        <taxon>Agaricomycotina</taxon>
        <taxon>Agaricomycetes</taxon>
        <taxon>Agaricomycetidae</taxon>
        <taxon>Agaricales</taxon>
        <taxon>Tricholomatineae</taxon>
        <taxon>Lyophyllaceae</taxon>
        <taxon>Tricholomella</taxon>
    </lineage>
</organism>
<keyword evidence="4" id="KW-1185">Reference proteome</keyword>
<protein>
    <recommendedName>
        <fullName evidence="2">Helicase ATP-binding domain-containing protein</fullName>
    </recommendedName>
</protein>
<evidence type="ECO:0000259" key="2">
    <source>
        <dbReference type="PROSITE" id="PS51192"/>
    </source>
</evidence>
<gene>
    <name evidence="3" type="ORF">D9615_004090</name>
</gene>
<dbReference type="GO" id="GO:0003676">
    <property type="term" value="F:nucleic acid binding"/>
    <property type="evidence" value="ECO:0007669"/>
    <property type="project" value="InterPro"/>
</dbReference>
<evidence type="ECO:0000256" key="1">
    <source>
        <dbReference type="SAM" id="MobiDB-lite"/>
    </source>
</evidence>
<dbReference type="GO" id="GO:0005524">
    <property type="term" value="F:ATP binding"/>
    <property type="evidence" value="ECO:0007669"/>
    <property type="project" value="InterPro"/>
</dbReference>
<dbReference type="InterPro" id="IPR027417">
    <property type="entry name" value="P-loop_NTPase"/>
</dbReference>
<dbReference type="InterPro" id="IPR011545">
    <property type="entry name" value="DEAD/DEAH_box_helicase_dom"/>
</dbReference>
<feature type="region of interest" description="Disordered" evidence="1">
    <location>
        <begin position="82"/>
        <end position="116"/>
    </location>
</feature>
<accession>A0A8H5M558</accession>
<dbReference type="Proteomes" id="UP000565441">
    <property type="component" value="Unassembled WGS sequence"/>
</dbReference>
<dbReference type="Gene3D" id="3.40.50.300">
    <property type="entry name" value="P-loop containing nucleotide triphosphate hydrolases"/>
    <property type="match status" value="1"/>
</dbReference>